<dbReference type="EMBL" id="KN837139">
    <property type="protein sequence ID" value="KIJ41132.1"/>
    <property type="molecule type" value="Genomic_DNA"/>
</dbReference>
<dbReference type="InterPro" id="IPR032862">
    <property type="entry name" value="ALKBH6"/>
</dbReference>
<dbReference type="GO" id="GO:0051213">
    <property type="term" value="F:dioxygenase activity"/>
    <property type="evidence" value="ECO:0007669"/>
    <property type="project" value="UniProtKB-KW"/>
</dbReference>
<keyword evidence="3" id="KW-0479">Metal-binding</keyword>
<keyword evidence="6" id="KW-0408">Iron</keyword>
<proteinExistence type="inferred from homology"/>
<dbReference type="GO" id="GO:0046872">
    <property type="term" value="F:metal ion binding"/>
    <property type="evidence" value="ECO:0007669"/>
    <property type="project" value="UniProtKB-KW"/>
</dbReference>
<dbReference type="PROSITE" id="PS51471">
    <property type="entry name" value="FE2OG_OXY"/>
    <property type="match status" value="1"/>
</dbReference>
<evidence type="ECO:0000313" key="11">
    <source>
        <dbReference type="Proteomes" id="UP000054279"/>
    </source>
</evidence>
<comment type="similarity">
    <text evidence="2">Belongs to the alkB family.</text>
</comment>
<evidence type="ECO:0000256" key="7">
    <source>
        <dbReference type="ARBA" id="ARBA00023242"/>
    </source>
</evidence>
<evidence type="ECO:0000256" key="3">
    <source>
        <dbReference type="ARBA" id="ARBA00022723"/>
    </source>
</evidence>
<evidence type="ECO:0000256" key="6">
    <source>
        <dbReference type="ARBA" id="ARBA00023004"/>
    </source>
</evidence>
<organism evidence="10 11">
    <name type="scientific">Sphaerobolus stellatus (strain SS14)</name>
    <dbReference type="NCBI Taxonomy" id="990650"/>
    <lineage>
        <taxon>Eukaryota</taxon>
        <taxon>Fungi</taxon>
        <taxon>Dikarya</taxon>
        <taxon>Basidiomycota</taxon>
        <taxon>Agaricomycotina</taxon>
        <taxon>Agaricomycetes</taxon>
        <taxon>Phallomycetidae</taxon>
        <taxon>Geastrales</taxon>
        <taxon>Sphaerobolaceae</taxon>
        <taxon>Sphaerobolus</taxon>
    </lineage>
</organism>
<dbReference type="InterPro" id="IPR037151">
    <property type="entry name" value="AlkB-like_sf"/>
</dbReference>
<evidence type="ECO:0000313" key="10">
    <source>
        <dbReference type="EMBL" id="KIJ41132.1"/>
    </source>
</evidence>
<accession>A0A0C9VI54</accession>
<reference evidence="10 11" key="1">
    <citation type="submission" date="2014-06" db="EMBL/GenBank/DDBJ databases">
        <title>Evolutionary Origins and Diversification of the Mycorrhizal Mutualists.</title>
        <authorList>
            <consortium name="DOE Joint Genome Institute"/>
            <consortium name="Mycorrhizal Genomics Consortium"/>
            <person name="Kohler A."/>
            <person name="Kuo A."/>
            <person name="Nagy L.G."/>
            <person name="Floudas D."/>
            <person name="Copeland A."/>
            <person name="Barry K.W."/>
            <person name="Cichocki N."/>
            <person name="Veneault-Fourrey C."/>
            <person name="LaButti K."/>
            <person name="Lindquist E.A."/>
            <person name="Lipzen A."/>
            <person name="Lundell T."/>
            <person name="Morin E."/>
            <person name="Murat C."/>
            <person name="Riley R."/>
            <person name="Ohm R."/>
            <person name="Sun H."/>
            <person name="Tunlid A."/>
            <person name="Henrissat B."/>
            <person name="Grigoriev I.V."/>
            <person name="Hibbett D.S."/>
            <person name="Martin F."/>
        </authorList>
    </citation>
    <scope>NUCLEOTIDE SEQUENCE [LARGE SCALE GENOMIC DNA]</scope>
    <source>
        <strain evidence="10 11">SS14</strain>
    </source>
</reference>
<keyword evidence="5" id="KW-0560">Oxidoreductase</keyword>
<feature type="region of interest" description="Disordered" evidence="8">
    <location>
        <begin position="143"/>
        <end position="163"/>
    </location>
</feature>
<dbReference type="Proteomes" id="UP000054279">
    <property type="component" value="Unassembled WGS sequence"/>
</dbReference>
<keyword evidence="11" id="KW-1185">Reference proteome</keyword>
<dbReference type="HOGENOM" id="CLU_059836_0_0_1"/>
<feature type="domain" description="Fe2OG dioxygenase" evidence="9">
    <location>
        <begin position="95"/>
        <end position="255"/>
    </location>
</feature>
<name>A0A0C9VI54_SPHS4</name>
<evidence type="ECO:0000256" key="1">
    <source>
        <dbReference type="ARBA" id="ARBA00004123"/>
    </source>
</evidence>
<dbReference type="InterPro" id="IPR005123">
    <property type="entry name" value="Oxoglu/Fe-dep_dioxygenase_dom"/>
</dbReference>
<evidence type="ECO:0000256" key="8">
    <source>
        <dbReference type="SAM" id="MobiDB-lite"/>
    </source>
</evidence>
<dbReference type="PANTHER" id="PTHR46030:SF1">
    <property type="entry name" value="ALPHA-KETOGLUTARATE-DEPENDENT DIOXYGENASE ALKB HOMOLOG 6"/>
    <property type="match status" value="1"/>
</dbReference>
<protein>
    <recommendedName>
        <fullName evidence="9">Fe2OG dioxygenase domain-containing protein</fullName>
    </recommendedName>
</protein>
<dbReference type="PANTHER" id="PTHR46030">
    <property type="entry name" value="ALPHA-KETOGLUTARATE-DEPENDENT DIOXYGENASE ALKB HOMOLOG 6"/>
    <property type="match status" value="1"/>
</dbReference>
<dbReference type="InterPro" id="IPR027450">
    <property type="entry name" value="AlkB-like"/>
</dbReference>
<evidence type="ECO:0000256" key="4">
    <source>
        <dbReference type="ARBA" id="ARBA00022964"/>
    </source>
</evidence>
<evidence type="ECO:0000259" key="9">
    <source>
        <dbReference type="PROSITE" id="PS51471"/>
    </source>
</evidence>
<dbReference type="OrthoDB" id="412814at2759"/>
<dbReference type="GO" id="GO:0005634">
    <property type="term" value="C:nucleus"/>
    <property type="evidence" value="ECO:0007669"/>
    <property type="project" value="UniProtKB-SubCell"/>
</dbReference>
<dbReference type="Gene3D" id="2.60.120.590">
    <property type="entry name" value="Alpha-ketoglutarate-dependent dioxygenase AlkB-like"/>
    <property type="match status" value="1"/>
</dbReference>
<evidence type="ECO:0000256" key="5">
    <source>
        <dbReference type="ARBA" id="ARBA00023002"/>
    </source>
</evidence>
<comment type="subcellular location">
    <subcellularLocation>
        <location evidence="1">Nucleus</location>
    </subcellularLocation>
</comment>
<gene>
    <name evidence="10" type="ORF">M422DRAFT_75676</name>
</gene>
<evidence type="ECO:0000256" key="2">
    <source>
        <dbReference type="ARBA" id="ARBA00007879"/>
    </source>
</evidence>
<keyword evidence="4" id="KW-0223">Dioxygenase</keyword>
<dbReference type="AlphaFoldDB" id="A0A0C9VI54"/>
<dbReference type="SUPFAM" id="SSF51197">
    <property type="entry name" value="Clavaminate synthase-like"/>
    <property type="match status" value="1"/>
</dbReference>
<keyword evidence="7" id="KW-0539">Nucleus</keyword>
<sequence length="271" mass="30732">MDIKQHRVPSSLEEVFYIPEFVSEAEEEYLLRKINESSAVKWKTLPNRRLQIWGGELTNSNVLIPRAMPQFITEYPDLIRRLRNTGVFSKSKHGEPNHIIVNEYLPGQGIMPHEDGPSYHPVVATLSLGSHAVFHYHRYVEEEEPAQPEISTSTPDLKGNSRGKPIDLSPVFSLLLEPRSLVITAKSLYTNHLHSIDPIERDLFNTDEGSDNDGDGRRRIANVDMLKDEQIRRAVKEGGVFERGPRVSLTCRDVEKVVGGTLKMNGPFGRR</sequence>
<dbReference type="Pfam" id="PF13532">
    <property type="entry name" value="2OG-FeII_Oxy_2"/>
    <property type="match status" value="1"/>
</dbReference>